<evidence type="ECO:0000313" key="2">
    <source>
        <dbReference type="Proteomes" id="UP001497482"/>
    </source>
</evidence>
<dbReference type="EMBL" id="OZ035836">
    <property type="protein sequence ID" value="CAL1579541.1"/>
    <property type="molecule type" value="Genomic_DNA"/>
</dbReference>
<name>A0AAV2JPA5_KNICA</name>
<reference evidence="1 2" key="1">
    <citation type="submission" date="2024-04" db="EMBL/GenBank/DDBJ databases">
        <authorList>
            <person name="Waldvogel A.-M."/>
            <person name="Schoenle A."/>
        </authorList>
    </citation>
    <scope>NUCLEOTIDE SEQUENCE [LARGE SCALE GENOMIC DNA]</scope>
</reference>
<proteinExistence type="predicted"/>
<evidence type="ECO:0000313" key="1">
    <source>
        <dbReference type="EMBL" id="CAL1579541.1"/>
    </source>
</evidence>
<dbReference type="Proteomes" id="UP001497482">
    <property type="component" value="Chromosome 14"/>
</dbReference>
<dbReference type="AlphaFoldDB" id="A0AAV2JPA5"/>
<protein>
    <submittedName>
        <fullName evidence="1">Uncharacterized protein</fullName>
    </submittedName>
</protein>
<accession>A0AAV2JPA5</accession>
<gene>
    <name evidence="1" type="ORF">KC01_LOCUS10573</name>
</gene>
<sequence>MILRTQPQIDFQTRGEHGLVRRPVFVLHGSDTDQMAVLKSLMMLEVPPLSAHLISPLVHVELCCFPGIYPSLRLTPEDHGGGLYSVCNPRREASALGEQSSIRPGCVDV</sequence>
<keyword evidence="2" id="KW-1185">Reference proteome</keyword>
<organism evidence="1 2">
    <name type="scientific">Knipowitschia caucasica</name>
    <name type="common">Caucasian dwarf goby</name>
    <name type="synonym">Pomatoschistus caucasicus</name>
    <dbReference type="NCBI Taxonomy" id="637954"/>
    <lineage>
        <taxon>Eukaryota</taxon>
        <taxon>Metazoa</taxon>
        <taxon>Chordata</taxon>
        <taxon>Craniata</taxon>
        <taxon>Vertebrata</taxon>
        <taxon>Euteleostomi</taxon>
        <taxon>Actinopterygii</taxon>
        <taxon>Neopterygii</taxon>
        <taxon>Teleostei</taxon>
        <taxon>Neoteleostei</taxon>
        <taxon>Acanthomorphata</taxon>
        <taxon>Gobiaria</taxon>
        <taxon>Gobiiformes</taxon>
        <taxon>Gobioidei</taxon>
        <taxon>Gobiidae</taxon>
        <taxon>Gobiinae</taxon>
        <taxon>Knipowitschia</taxon>
    </lineage>
</organism>